<feature type="domain" description="DZIP3-like HEPN" evidence="2">
    <location>
        <begin position="40"/>
        <end position="169"/>
    </location>
</feature>
<keyword evidence="4" id="KW-1185">Reference proteome</keyword>
<accession>A0A8B6C7X8</accession>
<feature type="compositionally biased region" description="Polar residues" evidence="1">
    <location>
        <begin position="343"/>
        <end position="361"/>
    </location>
</feature>
<dbReference type="Proteomes" id="UP000596742">
    <property type="component" value="Unassembled WGS sequence"/>
</dbReference>
<reference evidence="3" key="1">
    <citation type="submission" date="2018-11" db="EMBL/GenBank/DDBJ databases">
        <authorList>
            <person name="Alioto T."/>
            <person name="Alioto T."/>
        </authorList>
    </citation>
    <scope>NUCLEOTIDE SEQUENCE</scope>
</reference>
<dbReference type="AlphaFoldDB" id="A0A8B6C7X8"/>
<comment type="caution">
    <text evidence="3">The sequence shown here is derived from an EMBL/GenBank/DDBJ whole genome shotgun (WGS) entry which is preliminary data.</text>
</comment>
<name>A0A8B6C7X8_MYTGA</name>
<feature type="compositionally biased region" description="Basic and acidic residues" evidence="1">
    <location>
        <begin position="252"/>
        <end position="265"/>
    </location>
</feature>
<protein>
    <recommendedName>
        <fullName evidence="2">DZIP3-like HEPN domain-containing protein</fullName>
    </recommendedName>
</protein>
<dbReference type="EMBL" id="UYJE01001374">
    <property type="protein sequence ID" value="VDI01665.1"/>
    <property type="molecule type" value="Genomic_DNA"/>
</dbReference>
<dbReference type="Pfam" id="PF18738">
    <property type="entry name" value="HEPN_DZIP3"/>
    <property type="match status" value="1"/>
</dbReference>
<feature type="region of interest" description="Disordered" evidence="1">
    <location>
        <begin position="243"/>
        <end position="265"/>
    </location>
</feature>
<feature type="region of interest" description="Disordered" evidence="1">
    <location>
        <begin position="343"/>
        <end position="370"/>
    </location>
</feature>
<organism evidence="3 4">
    <name type="scientific">Mytilus galloprovincialis</name>
    <name type="common">Mediterranean mussel</name>
    <dbReference type="NCBI Taxonomy" id="29158"/>
    <lineage>
        <taxon>Eukaryota</taxon>
        <taxon>Metazoa</taxon>
        <taxon>Spiralia</taxon>
        <taxon>Lophotrochozoa</taxon>
        <taxon>Mollusca</taxon>
        <taxon>Bivalvia</taxon>
        <taxon>Autobranchia</taxon>
        <taxon>Pteriomorphia</taxon>
        <taxon>Mytilida</taxon>
        <taxon>Mytiloidea</taxon>
        <taxon>Mytilidae</taxon>
        <taxon>Mytilinae</taxon>
        <taxon>Mytilus</taxon>
    </lineage>
</organism>
<evidence type="ECO:0000256" key="1">
    <source>
        <dbReference type="SAM" id="MobiDB-lite"/>
    </source>
</evidence>
<evidence type="ECO:0000259" key="2">
    <source>
        <dbReference type="Pfam" id="PF18738"/>
    </source>
</evidence>
<proteinExistence type="predicted"/>
<evidence type="ECO:0000313" key="4">
    <source>
        <dbReference type="Proteomes" id="UP000596742"/>
    </source>
</evidence>
<evidence type="ECO:0000313" key="3">
    <source>
        <dbReference type="EMBL" id="VDI01665.1"/>
    </source>
</evidence>
<dbReference type="InterPro" id="IPR041249">
    <property type="entry name" value="HEPN_DZIP3"/>
</dbReference>
<dbReference type="OrthoDB" id="5978864at2759"/>
<sequence length="395" mass="45240">MAAVSEREDRFIRIKKLVDLGTEALRKVVDTKLLPPAKLQKKLKELEPSLTNRISRQQRNILYPRGGDPARSCDMDLTLLVFVLRNAVFDKPVSGYGCLPDDNDRSFPANVTRLQFYRNKLGHTVYHTLEEHEFRKISHTLKMIIKSFEIPGFPGYDDQIRCIITGSLDYRANSFSWHAQKAFRLAPSALNGQVIQPAVKQHKKHPYVCSFCYGTGLSYGAHKMRCTYCSLFQQENTVNISSSQGIPVSDSEVSKTKTKRSDSSRSYAEHNFDAINKTKNMRVWQQDIRRSSFNDQRSSCFQIHTNLYMMQREMICKSSMNNSLIRFRPTSTPSVLRDQTNSISHTSVQNVSQSDLNQNVTSEKRHEPATKESYLFGTDGYESFSELVKNTKMTS</sequence>
<gene>
    <name evidence="3" type="ORF">MGAL_10B003907</name>
</gene>